<evidence type="ECO:0000256" key="2">
    <source>
        <dbReference type="ARBA" id="ARBA00022814"/>
    </source>
</evidence>
<comment type="function">
    <text evidence="6">Involved in transcription antitermination. Required for transcription of ribosomal RNA (rRNA) genes. Binds specifically to the boxA antiterminator sequence of the ribosomal RNA (rrn) operons.</text>
</comment>
<dbReference type="InterPro" id="IPR035926">
    <property type="entry name" value="NusB-like_sf"/>
</dbReference>
<keyword evidence="5 6" id="KW-0804">Transcription</keyword>
<dbReference type="InterPro" id="IPR011605">
    <property type="entry name" value="NusB_fam"/>
</dbReference>
<feature type="domain" description="NusB/RsmB/TIM44" evidence="7">
    <location>
        <begin position="8"/>
        <end position="132"/>
    </location>
</feature>
<keyword evidence="4 6" id="KW-0805">Transcription regulation</keyword>
<dbReference type="Proteomes" id="UP000199376">
    <property type="component" value="Unassembled WGS sequence"/>
</dbReference>
<keyword evidence="9" id="KW-1185">Reference proteome</keyword>
<evidence type="ECO:0000256" key="4">
    <source>
        <dbReference type="ARBA" id="ARBA00023015"/>
    </source>
</evidence>
<dbReference type="HAMAP" id="MF_00073">
    <property type="entry name" value="NusB"/>
    <property type="match status" value="1"/>
</dbReference>
<evidence type="ECO:0000256" key="3">
    <source>
        <dbReference type="ARBA" id="ARBA00022884"/>
    </source>
</evidence>
<evidence type="ECO:0000256" key="1">
    <source>
        <dbReference type="ARBA" id="ARBA00005952"/>
    </source>
</evidence>
<evidence type="ECO:0000313" key="9">
    <source>
        <dbReference type="Proteomes" id="UP000199376"/>
    </source>
</evidence>
<dbReference type="PANTHER" id="PTHR11078">
    <property type="entry name" value="N UTILIZATION SUBSTANCE PROTEIN B-RELATED"/>
    <property type="match status" value="1"/>
</dbReference>
<dbReference type="OrthoDB" id="9811381at2"/>
<sequence length="137" mass="15572">MTQMSRHEERRAALQILFAAVKEVPDDNQMDLNYDLVLRNDAYQAFLPQLVNGVLATSKELDENLSKHLATGWKLDRISRIDLVILRIAAYELTLPEPTPYKVVVDEAVELAKEFATKEDAQFVNGVLKNYAPENVQ</sequence>
<dbReference type="GO" id="GO:0005829">
    <property type="term" value="C:cytosol"/>
    <property type="evidence" value="ECO:0007669"/>
    <property type="project" value="TreeGrafter"/>
</dbReference>
<dbReference type="Pfam" id="PF01029">
    <property type="entry name" value="NusB"/>
    <property type="match status" value="1"/>
</dbReference>
<keyword evidence="3 6" id="KW-0694">RNA-binding</keyword>
<evidence type="ECO:0000313" key="8">
    <source>
        <dbReference type="EMBL" id="SFB79986.1"/>
    </source>
</evidence>
<dbReference type="RefSeq" id="WP_091501170.1">
    <property type="nucleotide sequence ID" value="NZ_FOLI01000001.1"/>
</dbReference>
<protein>
    <recommendedName>
        <fullName evidence="6">Transcription antitermination protein NusB</fullName>
    </recommendedName>
    <alternativeName>
        <fullName evidence="6">Antitermination factor NusB</fullName>
    </alternativeName>
</protein>
<evidence type="ECO:0000259" key="7">
    <source>
        <dbReference type="Pfam" id="PF01029"/>
    </source>
</evidence>
<dbReference type="PANTHER" id="PTHR11078:SF3">
    <property type="entry name" value="ANTITERMINATION NUSB DOMAIN-CONTAINING PROTEIN"/>
    <property type="match status" value="1"/>
</dbReference>
<dbReference type="InterPro" id="IPR006027">
    <property type="entry name" value="NusB_RsmB_TIM44"/>
</dbReference>
<dbReference type="SUPFAM" id="SSF48013">
    <property type="entry name" value="NusB-like"/>
    <property type="match status" value="1"/>
</dbReference>
<dbReference type="GO" id="GO:0031564">
    <property type="term" value="P:transcription antitermination"/>
    <property type="evidence" value="ECO:0007669"/>
    <property type="project" value="UniProtKB-KW"/>
</dbReference>
<gene>
    <name evidence="6" type="primary">nusB</name>
    <name evidence="8" type="ORF">SAMN05660453_0204</name>
</gene>
<dbReference type="STRING" id="283737.SAMN05660453_0204"/>
<dbReference type="AlphaFoldDB" id="A0A1I1DZY1"/>
<proteinExistence type="inferred from homology"/>
<dbReference type="Gene3D" id="1.10.940.10">
    <property type="entry name" value="NusB-like"/>
    <property type="match status" value="1"/>
</dbReference>
<reference evidence="9" key="1">
    <citation type="submission" date="2016-10" db="EMBL/GenBank/DDBJ databases">
        <authorList>
            <person name="Varghese N."/>
            <person name="Submissions S."/>
        </authorList>
    </citation>
    <scope>NUCLEOTIDE SEQUENCE [LARGE SCALE GENOMIC DNA]</scope>
    <source>
        <strain evidence="9">DSM 19113</strain>
    </source>
</reference>
<dbReference type="NCBIfam" id="TIGR01951">
    <property type="entry name" value="nusB"/>
    <property type="match status" value="1"/>
</dbReference>
<comment type="similarity">
    <text evidence="1 6">Belongs to the NusB family.</text>
</comment>
<dbReference type="GO" id="GO:0006353">
    <property type="term" value="P:DNA-templated transcription termination"/>
    <property type="evidence" value="ECO:0007669"/>
    <property type="project" value="UniProtKB-UniRule"/>
</dbReference>
<dbReference type="EMBL" id="FOLI01000001">
    <property type="protein sequence ID" value="SFB79986.1"/>
    <property type="molecule type" value="Genomic_DNA"/>
</dbReference>
<dbReference type="GO" id="GO:0003723">
    <property type="term" value="F:RNA binding"/>
    <property type="evidence" value="ECO:0007669"/>
    <property type="project" value="UniProtKB-UniRule"/>
</dbReference>
<evidence type="ECO:0000256" key="5">
    <source>
        <dbReference type="ARBA" id="ARBA00023163"/>
    </source>
</evidence>
<name>A0A1I1DZY1_9LACO</name>
<accession>A0A1I1DZY1</accession>
<evidence type="ECO:0000256" key="6">
    <source>
        <dbReference type="HAMAP-Rule" id="MF_00073"/>
    </source>
</evidence>
<keyword evidence="2 6" id="KW-0889">Transcription antitermination</keyword>
<organism evidence="8 9">
    <name type="scientific">Fructobacillus durionis</name>
    <dbReference type="NCBI Taxonomy" id="283737"/>
    <lineage>
        <taxon>Bacteria</taxon>
        <taxon>Bacillati</taxon>
        <taxon>Bacillota</taxon>
        <taxon>Bacilli</taxon>
        <taxon>Lactobacillales</taxon>
        <taxon>Lactobacillaceae</taxon>
        <taxon>Fructobacillus</taxon>
    </lineage>
</organism>